<name>A0A914HKJ9_GLORO</name>
<keyword evidence="1" id="KW-1185">Reference proteome</keyword>
<reference evidence="2" key="1">
    <citation type="submission" date="2022-11" db="UniProtKB">
        <authorList>
            <consortium name="WormBaseParasite"/>
        </authorList>
    </citation>
    <scope>IDENTIFICATION</scope>
</reference>
<proteinExistence type="predicted"/>
<protein>
    <submittedName>
        <fullName evidence="2">Metallothionein</fullName>
    </submittedName>
</protein>
<dbReference type="Proteomes" id="UP000887572">
    <property type="component" value="Unplaced"/>
</dbReference>
<dbReference type="WBParaSite" id="Gr19_v10_g1988.t1">
    <property type="protein sequence ID" value="Gr19_v10_g1988.t1"/>
    <property type="gene ID" value="Gr19_v10_g1988"/>
</dbReference>
<evidence type="ECO:0000313" key="2">
    <source>
        <dbReference type="WBParaSite" id="Gr19_v10_g1988.t1"/>
    </source>
</evidence>
<accession>A0A914HKJ9</accession>
<sequence>MSDRGCNLCQCQVFDATSIRKSDQCQCGHSQINHSGGNATSSPVEVAVAELEKVPTRPMYEHDYVGHRSGK</sequence>
<organism evidence="1 2">
    <name type="scientific">Globodera rostochiensis</name>
    <name type="common">Golden nematode worm</name>
    <name type="synonym">Heterodera rostochiensis</name>
    <dbReference type="NCBI Taxonomy" id="31243"/>
    <lineage>
        <taxon>Eukaryota</taxon>
        <taxon>Metazoa</taxon>
        <taxon>Ecdysozoa</taxon>
        <taxon>Nematoda</taxon>
        <taxon>Chromadorea</taxon>
        <taxon>Rhabditida</taxon>
        <taxon>Tylenchina</taxon>
        <taxon>Tylenchomorpha</taxon>
        <taxon>Tylenchoidea</taxon>
        <taxon>Heteroderidae</taxon>
        <taxon>Heteroderinae</taxon>
        <taxon>Globodera</taxon>
    </lineage>
</organism>
<evidence type="ECO:0000313" key="1">
    <source>
        <dbReference type="Proteomes" id="UP000887572"/>
    </source>
</evidence>
<dbReference type="AlphaFoldDB" id="A0A914HKJ9"/>